<accession>A0A380W7P2</accession>
<protein>
    <submittedName>
        <fullName evidence="2">Uncharacterized protein</fullName>
    </submittedName>
</protein>
<gene>
    <name evidence="2" type="ORF">NCTC12722_01360</name>
</gene>
<organism evidence="2 3">
    <name type="scientific">Afipia felis</name>
    <name type="common">Cat scratch disease bacillus</name>
    <dbReference type="NCBI Taxonomy" id="1035"/>
    <lineage>
        <taxon>Bacteria</taxon>
        <taxon>Pseudomonadati</taxon>
        <taxon>Pseudomonadota</taxon>
        <taxon>Alphaproteobacteria</taxon>
        <taxon>Hyphomicrobiales</taxon>
        <taxon>Nitrobacteraceae</taxon>
        <taxon>Afipia</taxon>
    </lineage>
</organism>
<evidence type="ECO:0000313" key="2">
    <source>
        <dbReference type="EMBL" id="SUU84175.1"/>
    </source>
</evidence>
<proteinExistence type="predicted"/>
<evidence type="ECO:0000256" key="1">
    <source>
        <dbReference type="SAM" id="MobiDB-lite"/>
    </source>
</evidence>
<name>A0A380W7P2_AFIFE</name>
<dbReference type="EMBL" id="UIGB01000001">
    <property type="protein sequence ID" value="SUU84175.1"/>
    <property type="molecule type" value="Genomic_DNA"/>
</dbReference>
<sequence>MWKRAVNAPNMGKQKPKRITNVPSMNAPRYFSINIYAMTESLHEIPCC</sequence>
<feature type="region of interest" description="Disordered" evidence="1">
    <location>
        <begin position="1"/>
        <end position="21"/>
    </location>
</feature>
<reference evidence="2 3" key="1">
    <citation type="submission" date="2018-06" db="EMBL/GenBank/DDBJ databases">
        <authorList>
            <consortium name="Pathogen Informatics"/>
            <person name="Doyle S."/>
        </authorList>
    </citation>
    <scope>NUCLEOTIDE SEQUENCE [LARGE SCALE GENOMIC DNA]</scope>
    <source>
        <strain evidence="2 3">NCTC12722</strain>
    </source>
</reference>
<dbReference type="AlphaFoldDB" id="A0A380W7P2"/>
<dbReference type="Proteomes" id="UP000254343">
    <property type="component" value="Unassembled WGS sequence"/>
</dbReference>
<evidence type="ECO:0000313" key="3">
    <source>
        <dbReference type="Proteomes" id="UP000254343"/>
    </source>
</evidence>